<dbReference type="GO" id="GO:0004519">
    <property type="term" value="F:endonuclease activity"/>
    <property type="evidence" value="ECO:0007669"/>
    <property type="project" value="UniProtKB-KW"/>
</dbReference>
<keyword evidence="2" id="KW-0378">Hydrolase</keyword>
<evidence type="ECO:0000256" key="1">
    <source>
        <dbReference type="SAM" id="MobiDB-lite"/>
    </source>
</evidence>
<proteinExistence type="predicted"/>
<evidence type="ECO:0000313" key="2">
    <source>
        <dbReference type="EMBL" id="EUA32856.1"/>
    </source>
</evidence>
<comment type="caution">
    <text evidence="2">The sequence shown here is derived from an EMBL/GenBank/DDBJ whole genome shotgun (WGS) entry which is preliminary data.</text>
</comment>
<organism evidence="2">
    <name type="scientific">Mycobacterium xenopi 4042</name>
    <dbReference type="NCBI Taxonomy" id="1299334"/>
    <lineage>
        <taxon>Bacteria</taxon>
        <taxon>Bacillati</taxon>
        <taxon>Actinomycetota</taxon>
        <taxon>Actinomycetes</taxon>
        <taxon>Mycobacteriales</taxon>
        <taxon>Mycobacteriaceae</taxon>
        <taxon>Mycobacterium</taxon>
    </lineage>
</organism>
<keyword evidence="2" id="KW-0255">Endonuclease</keyword>
<dbReference type="EMBL" id="JAOB01000050">
    <property type="protein sequence ID" value="EUA32856.1"/>
    <property type="molecule type" value="Genomic_DNA"/>
</dbReference>
<protein>
    <submittedName>
        <fullName evidence="2">Putative hNH endonuclease domain protein</fullName>
    </submittedName>
</protein>
<sequence length="106" mass="11357">MHHRGVITIAGTADNLVVTDSDGRRLSGASLARQPKRPRPPSHRGPGPRRARRLVVVRPLPTPAPTTNQLGRPPEPIITGTVPKPKQVKVWANSFAVPADVGTELS</sequence>
<dbReference type="PATRIC" id="fig|1299334.3.peg.5434"/>
<name>X8AP03_MYCXE</name>
<feature type="compositionally biased region" description="Basic residues" evidence="1">
    <location>
        <begin position="34"/>
        <end position="55"/>
    </location>
</feature>
<reference evidence="2" key="1">
    <citation type="submission" date="2014-01" db="EMBL/GenBank/DDBJ databases">
        <authorList>
            <person name="Brown-Elliot B."/>
            <person name="Wallace R."/>
            <person name="Lenaerts A."/>
            <person name="Ordway D."/>
            <person name="DeGroote M.A."/>
            <person name="Parker T."/>
            <person name="Sizemore C."/>
            <person name="Tallon L.J."/>
            <person name="Sadzewicz L.K."/>
            <person name="Sengamalay N."/>
            <person name="Fraser C.M."/>
            <person name="Hine E."/>
            <person name="Shefchek K.A."/>
            <person name="Das S.P."/>
            <person name="Tettelin H."/>
        </authorList>
    </citation>
    <scope>NUCLEOTIDE SEQUENCE [LARGE SCALE GENOMIC DNA]</scope>
    <source>
        <strain evidence="2">4042</strain>
    </source>
</reference>
<accession>X8AP03</accession>
<keyword evidence="2" id="KW-0540">Nuclease</keyword>
<gene>
    <name evidence="2" type="ORF">I553_9009</name>
</gene>
<dbReference type="AlphaFoldDB" id="X8AP03"/>
<feature type="region of interest" description="Disordered" evidence="1">
    <location>
        <begin position="20"/>
        <end position="81"/>
    </location>
</feature>